<dbReference type="RefSeq" id="WP_182340668.1">
    <property type="nucleotide sequence ID" value="NZ_CP104377.1"/>
</dbReference>
<name>A0ABY5ZYD7_9BURK</name>
<reference evidence="1" key="1">
    <citation type="submission" date="2022-09" db="EMBL/GenBank/DDBJ databases">
        <title>Bacterial diversity in gut of crayfish and pufferfish.</title>
        <authorList>
            <person name="Huang Y."/>
        </authorList>
    </citation>
    <scope>NUCLEOTIDE SEQUENCE</scope>
    <source>
        <strain evidence="1">PR12</strain>
    </source>
</reference>
<evidence type="ECO:0000313" key="2">
    <source>
        <dbReference type="Proteomes" id="UP001058290"/>
    </source>
</evidence>
<gene>
    <name evidence="1" type="ORF">N4T19_02485</name>
</gene>
<organism evidence="1 2">
    <name type="scientific">Comamonas squillarum</name>
    <dbReference type="NCBI Taxonomy" id="2977320"/>
    <lineage>
        <taxon>Bacteria</taxon>
        <taxon>Pseudomonadati</taxon>
        <taxon>Pseudomonadota</taxon>
        <taxon>Betaproteobacteria</taxon>
        <taxon>Burkholderiales</taxon>
        <taxon>Comamonadaceae</taxon>
        <taxon>Comamonas</taxon>
    </lineage>
</organism>
<sequence>MVFLAITPEGLQQALIAAEKTGQPVWCGSNAISQEAFSAMAGSGLSRFDYALDPKDTDTLAGALDTIAQHHPASIVWLETAPAADD</sequence>
<protein>
    <submittedName>
        <fullName evidence="1">Uncharacterized protein</fullName>
    </submittedName>
</protein>
<keyword evidence="2" id="KW-1185">Reference proteome</keyword>
<dbReference type="Proteomes" id="UP001058290">
    <property type="component" value="Chromosome"/>
</dbReference>
<proteinExistence type="predicted"/>
<evidence type="ECO:0000313" key="1">
    <source>
        <dbReference type="EMBL" id="UXC19012.1"/>
    </source>
</evidence>
<dbReference type="EMBL" id="CP104377">
    <property type="protein sequence ID" value="UXC19012.1"/>
    <property type="molecule type" value="Genomic_DNA"/>
</dbReference>
<accession>A0ABY5ZYD7</accession>